<dbReference type="EMBL" id="JBBDHC010000017">
    <property type="protein sequence ID" value="MEJ1250245.1"/>
    <property type="molecule type" value="Genomic_DNA"/>
</dbReference>
<evidence type="ECO:0000313" key="2">
    <source>
        <dbReference type="Proteomes" id="UP001364472"/>
    </source>
</evidence>
<sequence length="78" mass="8436">MRTTLNLEEDALLAAQALARRQRISLGSAVSSLIRAAAQATPSPALATPLRGRYALAPVRDEVITTEHVRELMVREGI</sequence>
<keyword evidence="2" id="KW-1185">Reference proteome</keyword>
<dbReference type="Proteomes" id="UP001364472">
    <property type="component" value="Unassembled WGS sequence"/>
</dbReference>
<organism evidence="1 2">
    <name type="scientific">Denitratimonas tolerans</name>
    <dbReference type="NCBI Taxonomy" id="1338420"/>
    <lineage>
        <taxon>Bacteria</taxon>
        <taxon>Pseudomonadati</taxon>
        <taxon>Pseudomonadota</taxon>
        <taxon>Gammaproteobacteria</taxon>
        <taxon>Lysobacterales</taxon>
        <taxon>Lysobacteraceae</taxon>
        <taxon>Denitratimonas</taxon>
    </lineage>
</organism>
<evidence type="ECO:0000313" key="1">
    <source>
        <dbReference type="EMBL" id="MEJ1250245.1"/>
    </source>
</evidence>
<proteinExistence type="predicted"/>
<dbReference type="AlphaFoldDB" id="A0AAW9R4L1"/>
<reference evidence="1 2" key="1">
    <citation type="journal article" date="2016" name="Antonie Van Leeuwenhoek">
        <title>Denitratimonas tolerans gen. nov., sp. nov., a denitrifying bacterium isolated from a bioreactor for tannery wastewater treatment.</title>
        <authorList>
            <person name="Han S.I."/>
            <person name="Kim J.O."/>
            <person name="Lee Y.R."/>
            <person name="Ekpeghere K.I."/>
            <person name="Koh S.C."/>
            <person name="Whang K.S."/>
        </authorList>
    </citation>
    <scope>NUCLEOTIDE SEQUENCE [LARGE SCALE GENOMIC DNA]</scope>
    <source>
        <strain evidence="1 2">KACC 17565</strain>
    </source>
</reference>
<dbReference type="RefSeq" id="WP_337335950.1">
    <property type="nucleotide sequence ID" value="NZ_JBBDHC010000017.1"/>
</dbReference>
<protein>
    <recommendedName>
        <fullName evidence="3">Antitoxin</fullName>
    </recommendedName>
</protein>
<accession>A0AAW9R4L1</accession>
<comment type="caution">
    <text evidence="1">The sequence shown here is derived from an EMBL/GenBank/DDBJ whole genome shotgun (WGS) entry which is preliminary data.</text>
</comment>
<gene>
    <name evidence="1" type="ORF">WB794_11240</name>
</gene>
<evidence type="ECO:0008006" key="3">
    <source>
        <dbReference type="Google" id="ProtNLM"/>
    </source>
</evidence>
<name>A0AAW9R4L1_9GAMM</name>